<reference evidence="2 3" key="1">
    <citation type="submission" date="2016-07" db="EMBL/GenBank/DDBJ databases">
        <title>Pervasive Adenine N6-methylation of Active Genes in Fungi.</title>
        <authorList>
            <consortium name="DOE Joint Genome Institute"/>
            <person name="Mondo S.J."/>
            <person name="Dannebaum R.O."/>
            <person name="Kuo R.C."/>
            <person name="Labutti K."/>
            <person name="Haridas S."/>
            <person name="Kuo A."/>
            <person name="Salamov A."/>
            <person name="Ahrendt S.R."/>
            <person name="Lipzen A."/>
            <person name="Sullivan W."/>
            <person name="Andreopoulos W.B."/>
            <person name="Clum A."/>
            <person name="Lindquist E."/>
            <person name="Daum C."/>
            <person name="Ramamoorthy G.K."/>
            <person name="Gryganskyi A."/>
            <person name="Culley D."/>
            <person name="Magnuson J.K."/>
            <person name="James T.Y."/>
            <person name="O'Malley M.A."/>
            <person name="Stajich J.E."/>
            <person name="Spatafora J.W."/>
            <person name="Visel A."/>
            <person name="Grigoriev I.V."/>
        </authorList>
    </citation>
    <scope>NUCLEOTIDE SEQUENCE [LARGE SCALE GENOMIC DNA]</scope>
    <source>
        <strain evidence="2 3">CBS 931.73</strain>
    </source>
</reference>
<dbReference type="EMBL" id="MCFE01001006">
    <property type="protein sequence ID" value="ORX75568.1"/>
    <property type="molecule type" value="Genomic_DNA"/>
</dbReference>
<evidence type="ECO:0008006" key="4">
    <source>
        <dbReference type="Google" id="ProtNLM"/>
    </source>
</evidence>
<dbReference type="Proteomes" id="UP000193498">
    <property type="component" value="Unassembled WGS sequence"/>
</dbReference>
<evidence type="ECO:0000256" key="1">
    <source>
        <dbReference type="SAM" id="SignalP"/>
    </source>
</evidence>
<accession>A0A1Y1WQJ8</accession>
<sequence length="573" mass="63867">MKAISLITLISSIALSVVARDLDYPFAIVHQSPEGGCKVEYEGVQRNRVLGALTPVNVEKRSLVDDHHSGPHLHSEETSYEISAINSEILARKIQSLCKTVEKETLQKRQSVAGDELIPVVQNGDPKNRIDVVFMGDGYQASERVRFIDDIKRLTDEMFVGHTFKSWLPLFNIWGLFRPSVESGIGVGGVPKNTAFGLYRDGTELRGVYSSKVSQARAVCNGLKTESKCDYPSLIGNDDYYGGLGGEFIISTRSPTSGTIVLRHEMGHNFINVGEEYDGGSVYSGVNAATSLTNLGWKHWVTGELKEQIAALVVQDYSWYNLAKGPYKINFTSKGGFKRWYLTITVSGAEADDTFEAYLDGKKLAWKSSGVLDRSFYNWMDQNSTLSSGNHVLEFRQGRAPGSGKPIRQLCSVSMYEYAGEPEFHFDNQYINAYPTWSDTKRKTYRPTNELCLMRNMTSDTFCSVCKEGMWQQFLAKVTLIDSLVANPSGDNINFKLTPIPLAQFRQNPLPGEVYSVTWTQNGKAREDLKDKFEFSLPSSTGKGQWSATLKLTTPEVRKDARNLLVATKSVTV</sequence>
<dbReference type="InParanoid" id="A0A1Y1WQJ8"/>
<name>A0A1Y1WQJ8_9FUNG</name>
<keyword evidence="1" id="KW-0732">Signal</keyword>
<dbReference type="OrthoDB" id="2961863at2759"/>
<proteinExistence type="predicted"/>
<feature type="chain" id="PRO_5012282254" description="IgA peptidase M64" evidence="1">
    <location>
        <begin position="20"/>
        <end position="573"/>
    </location>
</feature>
<protein>
    <recommendedName>
        <fullName evidence="4">IgA peptidase M64</fullName>
    </recommendedName>
</protein>
<dbReference type="AlphaFoldDB" id="A0A1Y1WQJ8"/>
<evidence type="ECO:0000313" key="2">
    <source>
        <dbReference type="EMBL" id="ORX75568.1"/>
    </source>
</evidence>
<dbReference type="InterPro" id="IPR019026">
    <property type="entry name" value="Peptidase_M64_IgA"/>
</dbReference>
<dbReference type="GO" id="GO:0008237">
    <property type="term" value="F:metallopeptidase activity"/>
    <property type="evidence" value="ECO:0007669"/>
    <property type="project" value="InterPro"/>
</dbReference>
<organism evidence="2 3">
    <name type="scientific">Basidiobolus meristosporus CBS 931.73</name>
    <dbReference type="NCBI Taxonomy" id="1314790"/>
    <lineage>
        <taxon>Eukaryota</taxon>
        <taxon>Fungi</taxon>
        <taxon>Fungi incertae sedis</taxon>
        <taxon>Zoopagomycota</taxon>
        <taxon>Entomophthoromycotina</taxon>
        <taxon>Basidiobolomycetes</taxon>
        <taxon>Basidiobolales</taxon>
        <taxon>Basidiobolaceae</taxon>
        <taxon>Basidiobolus</taxon>
    </lineage>
</organism>
<keyword evidence="3" id="KW-1185">Reference proteome</keyword>
<dbReference type="Gene3D" id="3.40.390.10">
    <property type="entry name" value="Collagenase (Catalytic Domain)"/>
    <property type="match status" value="1"/>
</dbReference>
<dbReference type="InterPro" id="IPR024079">
    <property type="entry name" value="MetalloPept_cat_dom_sf"/>
</dbReference>
<comment type="caution">
    <text evidence="2">The sequence shown here is derived from an EMBL/GenBank/DDBJ whole genome shotgun (WGS) entry which is preliminary data.</text>
</comment>
<feature type="signal peptide" evidence="1">
    <location>
        <begin position="1"/>
        <end position="19"/>
    </location>
</feature>
<gene>
    <name evidence="2" type="ORF">K493DRAFT_412622</name>
</gene>
<evidence type="ECO:0000313" key="3">
    <source>
        <dbReference type="Proteomes" id="UP000193498"/>
    </source>
</evidence>
<dbReference type="Pfam" id="PF09471">
    <property type="entry name" value="Peptidase_M64"/>
    <property type="match status" value="1"/>
</dbReference>